<reference evidence="7 8" key="1">
    <citation type="journal article" date="2016" name="Sci. Rep.">
        <title>Draft genome sequencing and secretome analysis of fungal phytopathogen Ascochyta rabiei provides insight into the necrotrophic effector repertoire.</title>
        <authorList>
            <person name="Verma S."/>
            <person name="Gazara R.K."/>
            <person name="Nizam S."/>
            <person name="Parween S."/>
            <person name="Chattopadhyay D."/>
            <person name="Verma P.K."/>
        </authorList>
    </citation>
    <scope>NUCLEOTIDE SEQUENCE [LARGE SCALE GENOMIC DNA]</scope>
    <source>
        <strain evidence="7 8">ArDII</strain>
    </source>
</reference>
<dbReference type="SUPFAM" id="SSF144083">
    <property type="entry name" value="Magnesium transport protein CorA, transmembrane region"/>
    <property type="match status" value="1"/>
</dbReference>
<sequence>MTSLKRSRSDPPPPITIEDTASGEPPQPSPSPTAERARTFDVRPTYQHEESQSTAQQRRNSTFGHRRKHSPNLQWHEEWTDESWKHGRVLLVDYVGKEHAPEGKRKVVSKEFCDVDSLRRFYRKKNVSDQAALRVIHVQNAPWATRFLLGKFNIDGSHDLVGTTFGKWAQYERPLVRNNKPVPNGRTFRAQRDPWRGISRASFSCDYLKHFPRGKIQKPKKGTKMMELNGYDADDQPCYAYDALVQRLSVYVQLSNGTPGSATDPDIPNPYNEEEFEDYQRLKKSYGDVNANEHREKYIPKLNTLDNGSTIIVFESSQSGDVKDTLIGARQEIESRWRRLTFYLSREETSSDEALTVECMDYILKDIFKALAYNWDRFLATCEAHVGILEDKIYENPADESRDQELWSNSALWLKVERLIWKHLDMVKDMRTYLHELASGDPKEDEEWLGNTPTELERLTKQWERDIIAPTTALADLMYKSVGIRDARHSLQLGLSMWRLSWITFIFLPLTFVCGFFGMNVDTFESNPSIKWFFISAVPVLFTVLVLWYGVKHSLSTQRQNPLRRGVYESLYYDLAVNYPHLWTRRGPRSGLTFVGTWGLIKWRLVTRWFGGDKLQRKGDYDPAVDEFGTWSRIKRYLVRRWLPELRIVVADTLPKNQAPGEERLDSIASFSKDLGAIAELMSIATPVALAEIEPTAASRLQRRIPAERLKSLSPTRSDRSGSGRPSSEGGASEVMIDERGASEDERSGDEERDWEMERARQRRMRLNVPFENGRLT</sequence>
<feature type="region of interest" description="Disordered" evidence="5">
    <location>
        <begin position="1"/>
        <end position="70"/>
    </location>
</feature>
<evidence type="ECO:0000256" key="5">
    <source>
        <dbReference type="SAM" id="MobiDB-lite"/>
    </source>
</evidence>
<feature type="transmembrane region" description="Helical" evidence="6">
    <location>
        <begin position="530"/>
        <end position="551"/>
    </location>
</feature>
<feature type="compositionally biased region" description="Low complexity" evidence="5">
    <location>
        <begin position="723"/>
        <end position="733"/>
    </location>
</feature>
<evidence type="ECO:0000313" key="7">
    <source>
        <dbReference type="EMBL" id="KZM23503.1"/>
    </source>
</evidence>
<gene>
    <name evidence="7" type="ORF">ST47_g5379</name>
</gene>
<feature type="compositionally biased region" description="Basic and acidic residues" evidence="5">
    <location>
        <begin position="35"/>
        <end position="51"/>
    </location>
</feature>
<dbReference type="InterPro" id="IPR045863">
    <property type="entry name" value="CorA_TM1_TM2"/>
</dbReference>
<dbReference type="PANTHER" id="PTHR46494:SF1">
    <property type="entry name" value="CORA FAMILY METAL ION TRANSPORTER (EUROFUNG)"/>
    <property type="match status" value="1"/>
</dbReference>
<dbReference type="PANTHER" id="PTHR46494">
    <property type="entry name" value="CORA FAMILY METAL ION TRANSPORTER (EUROFUNG)"/>
    <property type="match status" value="1"/>
</dbReference>
<feature type="transmembrane region" description="Helical" evidence="6">
    <location>
        <begin position="500"/>
        <end position="518"/>
    </location>
</feature>
<keyword evidence="2 6" id="KW-0812">Transmembrane</keyword>
<dbReference type="STRING" id="5454.A0A163E3T4"/>
<dbReference type="GO" id="GO:0015087">
    <property type="term" value="F:cobalt ion transmembrane transporter activity"/>
    <property type="evidence" value="ECO:0007669"/>
    <property type="project" value="TreeGrafter"/>
</dbReference>
<dbReference type="Proteomes" id="UP000076837">
    <property type="component" value="Unassembled WGS sequence"/>
</dbReference>
<name>A0A163E3T4_DIDRA</name>
<dbReference type="GO" id="GO:0005886">
    <property type="term" value="C:plasma membrane"/>
    <property type="evidence" value="ECO:0007669"/>
    <property type="project" value="UniProtKB-SubCell"/>
</dbReference>
<dbReference type="AlphaFoldDB" id="A0A163E3T4"/>
<dbReference type="Pfam" id="PF01544">
    <property type="entry name" value="CorA"/>
    <property type="match status" value="1"/>
</dbReference>
<feature type="region of interest" description="Disordered" evidence="5">
    <location>
        <begin position="704"/>
        <end position="777"/>
    </location>
</feature>
<accession>A0A163E3T4</accession>
<keyword evidence="4 6" id="KW-0472">Membrane</keyword>
<keyword evidence="3 6" id="KW-1133">Transmembrane helix</keyword>
<evidence type="ECO:0000256" key="4">
    <source>
        <dbReference type="ARBA" id="ARBA00023136"/>
    </source>
</evidence>
<dbReference type="GO" id="GO:0015095">
    <property type="term" value="F:magnesium ion transmembrane transporter activity"/>
    <property type="evidence" value="ECO:0007669"/>
    <property type="project" value="TreeGrafter"/>
</dbReference>
<evidence type="ECO:0000313" key="8">
    <source>
        <dbReference type="Proteomes" id="UP000076837"/>
    </source>
</evidence>
<comment type="caution">
    <text evidence="7">The sequence shown here is derived from an EMBL/GenBank/DDBJ whole genome shotgun (WGS) entry which is preliminary data.</text>
</comment>
<proteinExistence type="predicted"/>
<evidence type="ECO:0000256" key="3">
    <source>
        <dbReference type="ARBA" id="ARBA00022989"/>
    </source>
</evidence>
<evidence type="ECO:0000256" key="2">
    <source>
        <dbReference type="ARBA" id="ARBA00022692"/>
    </source>
</evidence>
<feature type="compositionally biased region" description="Polar residues" evidence="5">
    <location>
        <begin position="52"/>
        <end position="63"/>
    </location>
</feature>
<dbReference type="GO" id="GO:0050897">
    <property type="term" value="F:cobalt ion binding"/>
    <property type="evidence" value="ECO:0007669"/>
    <property type="project" value="TreeGrafter"/>
</dbReference>
<dbReference type="InterPro" id="IPR002523">
    <property type="entry name" value="MgTranspt_CorA/ZnTranspt_ZntB"/>
</dbReference>
<dbReference type="EMBL" id="JYNV01000194">
    <property type="protein sequence ID" value="KZM23503.1"/>
    <property type="molecule type" value="Genomic_DNA"/>
</dbReference>
<feature type="compositionally biased region" description="Basic and acidic residues" evidence="5">
    <location>
        <begin position="737"/>
        <end position="746"/>
    </location>
</feature>
<protein>
    <submittedName>
        <fullName evidence="7">Metal ion transmembrane transporter</fullName>
    </submittedName>
</protein>
<keyword evidence="8" id="KW-1185">Reference proteome</keyword>
<organism evidence="7 8">
    <name type="scientific">Didymella rabiei</name>
    <name type="common">Chickpea ascochyta blight fungus</name>
    <name type="synonym">Mycosphaerella rabiei</name>
    <dbReference type="NCBI Taxonomy" id="5454"/>
    <lineage>
        <taxon>Eukaryota</taxon>
        <taxon>Fungi</taxon>
        <taxon>Dikarya</taxon>
        <taxon>Ascomycota</taxon>
        <taxon>Pezizomycotina</taxon>
        <taxon>Dothideomycetes</taxon>
        <taxon>Pleosporomycetidae</taxon>
        <taxon>Pleosporales</taxon>
        <taxon>Pleosporineae</taxon>
        <taxon>Didymellaceae</taxon>
        <taxon>Ascochyta</taxon>
    </lineage>
</organism>
<dbReference type="GO" id="GO:0000287">
    <property type="term" value="F:magnesium ion binding"/>
    <property type="evidence" value="ECO:0007669"/>
    <property type="project" value="TreeGrafter"/>
</dbReference>
<comment type="subcellular location">
    <subcellularLocation>
        <location evidence="1">Cell membrane</location>
        <topology evidence="1">Multi-pass membrane protein</topology>
    </subcellularLocation>
</comment>
<dbReference type="Gene3D" id="1.20.58.340">
    <property type="entry name" value="Magnesium transport protein CorA, transmembrane region"/>
    <property type="match status" value="1"/>
</dbReference>
<evidence type="ECO:0000256" key="1">
    <source>
        <dbReference type="ARBA" id="ARBA00004651"/>
    </source>
</evidence>
<evidence type="ECO:0000256" key="6">
    <source>
        <dbReference type="SAM" id="Phobius"/>
    </source>
</evidence>
<feature type="compositionally biased region" description="Basic and acidic residues" evidence="5">
    <location>
        <begin position="705"/>
        <end position="722"/>
    </location>
</feature>